<gene>
    <name evidence="3" type="ORF">CEUTPL_LOCUS11473</name>
</gene>
<keyword evidence="1" id="KW-1133">Transmembrane helix</keyword>
<sequence length="281" mass="31958">MNTTTTTTVNMDNNSATKTEKLTYNKRSLSLDRLIRPMRTNCNECPSCRQIRNITEFSHESTPLLVSNSSLNRHFRIYDTALLIMFAFILISATGIGLYLLLAQDEGAIIEEFDYIARETWGVNGSYVAGAPSLEKPVSKVLLLELFTNCTDAQHCLEYREYNDENKKKIKIFSGQVLYNFYQDKPGRVFEGRGWNYQSDCGQQAGCGNLLTIGVLEEHNVAPSSRQIKKLKAFLDYAITETALQPCYEIIVSHTSARYFDDLAYTLAEMNKRSGGCRYYF</sequence>
<feature type="domain" description="N-acetylmuramoyl-L-alanine amidase" evidence="2">
    <location>
        <begin position="151"/>
        <end position="255"/>
    </location>
</feature>
<reference evidence="3" key="1">
    <citation type="submission" date="2022-01" db="EMBL/GenBank/DDBJ databases">
        <authorList>
            <person name="King R."/>
        </authorList>
    </citation>
    <scope>NUCLEOTIDE SEQUENCE</scope>
</reference>
<keyword evidence="4" id="KW-1185">Reference proteome</keyword>
<dbReference type="OrthoDB" id="10001926at2759"/>
<feature type="transmembrane region" description="Helical" evidence="1">
    <location>
        <begin position="81"/>
        <end position="102"/>
    </location>
</feature>
<accession>A0A9N9MUZ1</accession>
<dbReference type="Proteomes" id="UP001152799">
    <property type="component" value="Chromosome 6"/>
</dbReference>
<dbReference type="GO" id="GO:0008745">
    <property type="term" value="F:N-acetylmuramoyl-L-alanine amidase activity"/>
    <property type="evidence" value="ECO:0007669"/>
    <property type="project" value="InterPro"/>
</dbReference>
<organism evidence="3 4">
    <name type="scientific">Ceutorhynchus assimilis</name>
    <name type="common">cabbage seed weevil</name>
    <dbReference type="NCBI Taxonomy" id="467358"/>
    <lineage>
        <taxon>Eukaryota</taxon>
        <taxon>Metazoa</taxon>
        <taxon>Ecdysozoa</taxon>
        <taxon>Arthropoda</taxon>
        <taxon>Hexapoda</taxon>
        <taxon>Insecta</taxon>
        <taxon>Pterygota</taxon>
        <taxon>Neoptera</taxon>
        <taxon>Endopterygota</taxon>
        <taxon>Coleoptera</taxon>
        <taxon>Polyphaga</taxon>
        <taxon>Cucujiformia</taxon>
        <taxon>Curculionidae</taxon>
        <taxon>Ceutorhynchinae</taxon>
        <taxon>Ceutorhynchus</taxon>
    </lineage>
</organism>
<dbReference type="GO" id="GO:0009253">
    <property type="term" value="P:peptidoglycan catabolic process"/>
    <property type="evidence" value="ECO:0007669"/>
    <property type="project" value="InterPro"/>
</dbReference>
<evidence type="ECO:0000313" key="4">
    <source>
        <dbReference type="Proteomes" id="UP001152799"/>
    </source>
</evidence>
<dbReference type="Pfam" id="PF01510">
    <property type="entry name" value="Amidase_2"/>
    <property type="match status" value="1"/>
</dbReference>
<dbReference type="EMBL" id="OU892282">
    <property type="protein sequence ID" value="CAG9771031.1"/>
    <property type="molecule type" value="Genomic_DNA"/>
</dbReference>
<dbReference type="SUPFAM" id="SSF55846">
    <property type="entry name" value="N-acetylmuramoyl-L-alanine amidase-like"/>
    <property type="match status" value="1"/>
</dbReference>
<evidence type="ECO:0000259" key="2">
    <source>
        <dbReference type="Pfam" id="PF01510"/>
    </source>
</evidence>
<keyword evidence="1" id="KW-0472">Membrane</keyword>
<protein>
    <recommendedName>
        <fullName evidence="2">N-acetylmuramoyl-L-alanine amidase domain-containing protein</fullName>
    </recommendedName>
</protein>
<keyword evidence="1" id="KW-0812">Transmembrane</keyword>
<evidence type="ECO:0000313" key="3">
    <source>
        <dbReference type="EMBL" id="CAG9771031.1"/>
    </source>
</evidence>
<dbReference type="Gene3D" id="3.40.80.10">
    <property type="entry name" value="Peptidoglycan recognition protein-like"/>
    <property type="match status" value="1"/>
</dbReference>
<proteinExistence type="predicted"/>
<name>A0A9N9MUZ1_9CUCU</name>
<dbReference type="InterPro" id="IPR002502">
    <property type="entry name" value="Amidase_domain"/>
</dbReference>
<dbReference type="AlphaFoldDB" id="A0A9N9MUZ1"/>
<evidence type="ECO:0000256" key="1">
    <source>
        <dbReference type="SAM" id="Phobius"/>
    </source>
</evidence>
<dbReference type="InterPro" id="IPR036505">
    <property type="entry name" value="Amidase/PGRP_sf"/>
</dbReference>